<reference evidence="2 3" key="1">
    <citation type="journal article" date="2007" name="Proc. Natl. Acad. Sci. U.S.A.">
        <title>Dandruff-associated Malassezia genomes reveal convergent and divergent virulence traits shared with plant and human fungal pathogens.</title>
        <authorList>
            <person name="Xu J."/>
            <person name="Saunders C.W."/>
            <person name="Hu P."/>
            <person name="Grant R.A."/>
            <person name="Boekhout T."/>
            <person name="Kuramae E.E."/>
            <person name="Kronstad J.W."/>
            <person name="Deangelis Y.M."/>
            <person name="Reeder N.L."/>
            <person name="Johnstone K.R."/>
            <person name="Leland M."/>
            <person name="Fieno A.M."/>
            <person name="Begley W.M."/>
            <person name="Sun Y."/>
            <person name="Lacey M.P."/>
            <person name="Chaudhary T."/>
            <person name="Keough T."/>
            <person name="Chu L."/>
            <person name="Sears R."/>
            <person name="Yuan B."/>
            <person name="Dawson T.L.Jr."/>
        </authorList>
    </citation>
    <scope>NUCLEOTIDE SEQUENCE [LARGE SCALE GENOMIC DNA]</scope>
    <source>
        <strain evidence="3">ATCC MYA-4612 / CBS 7966</strain>
    </source>
</reference>
<dbReference type="Pfam" id="PF10213">
    <property type="entry name" value="MRP-S28"/>
    <property type="match status" value="1"/>
</dbReference>
<gene>
    <name evidence="2" type="ORF">MGL_2121</name>
</gene>
<dbReference type="GO" id="GO:0032543">
    <property type="term" value="P:mitochondrial translation"/>
    <property type="evidence" value="ECO:0007669"/>
    <property type="project" value="InterPro"/>
</dbReference>
<dbReference type="VEuPathDB" id="FungiDB:MGL_2121"/>
<dbReference type="Proteomes" id="UP000008837">
    <property type="component" value="Unassembled WGS sequence"/>
</dbReference>
<organism evidence="2 3">
    <name type="scientific">Malassezia globosa (strain ATCC MYA-4612 / CBS 7966)</name>
    <name type="common">Dandruff-associated fungus</name>
    <dbReference type="NCBI Taxonomy" id="425265"/>
    <lineage>
        <taxon>Eukaryota</taxon>
        <taxon>Fungi</taxon>
        <taxon>Dikarya</taxon>
        <taxon>Basidiomycota</taxon>
        <taxon>Ustilaginomycotina</taxon>
        <taxon>Malasseziomycetes</taxon>
        <taxon>Malasseziales</taxon>
        <taxon>Malasseziaceae</taxon>
        <taxon>Malassezia</taxon>
    </lineage>
</organism>
<dbReference type="PANTHER" id="PTHR13490:SF0">
    <property type="entry name" value="SMALL RIBOSOMAL SUBUNIT PROTEIN MS35"/>
    <property type="match status" value="1"/>
</dbReference>
<dbReference type="EMBL" id="AAYY01000006">
    <property type="protein sequence ID" value="EDP43908.1"/>
    <property type="molecule type" value="Genomic_DNA"/>
</dbReference>
<dbReference type="InterPro" id="IPR019349">
    <property type="entry name" value="Ribosomal_mS35_mit"/>
</dbReference>
<evidence type="ECO:0000313" key="2">
    <source>
        <dbReference type="EMBL" id="EDP43908.1"/>
    </source>
</evidence>
<dbReference type="AlphaFoldDB" id="A8Q137"/>
<accession>A8Q137</accession>
<dbReference type="STRING" id="425265.A8Q137"/>
<evidence type="ECO:0000313" key="3">
    <source>
        <dbReference type="Proteomes" id="UP000008837"/>
    </source>
</evidence>
<dbReference type="PANTHER" id="PTHR13490">
    <property type="entry name" value="MITOCHONDRIAL 28S RIBOSOMAL PROTEIN S28"/>
    <property type="match status" value="1"/>
</dbReference>
<dbReference type="RefSeq" id="XP_001731122.1">
    <property type="nucleotide sequence ID" value="XM_001731070.1"/>
</dbReference>
<dbReference type="InParanoid" id="A8Q137"/>
<dbReference type="InterPro" id="IPR039848">
    <property type="entry name" value="Ribosomal_mS35_mt"/>
</dbReference>
<comment type="caution">
    <text evidence="2">The sequence shown here is derived from an EMBL/GenBank/DDBJ whole genome shotgun (WGS) entry which is preliminary data.</text>
</comment>
<dbReference type="GeneID" id="5855429"/>
<protein>
    <recommendedName>
        <fullName evidence="1">Small ribosomal subunit protein mS35 mitochondrial conserved domain-containing protein</fullName>
    </recommendedName>
</protein>
<feature type="domain" description="Small ribosomal subunit protein mS35 mitochondrial conserved" evidence="1">
    <location>
        <begin position="90"/>
        <end position="216"/>
    </location>
</feature>
<evidence type="ECO:0000259" key="1">
    <source>
        <dbReference type="Pfam" id="PF10213"/>
    </source>
</evidence>
<proteinExistence type="predicted"/>
<dbReference type="GO" id="GO:0005763">
    <property type="term" value="C:mitochondrial small ribosomal subunit"/>
    <property type="evidence" value="ECO:0007669"/>
    <property type="project" value="TreeGrafter"/>
</dbReference>
<name>A8Q137_MALGO</name>
<dbReference type="OrthoDB" id="283424at2759"/>
<keyword evidence="3" id="KW-1185">Reference proteome</keyword>
<dbReference type="GO" id="GO:0003735">
    <property type="term" value="F:structural constituent of ribosome"/>
    <property type="evidence" value="ECO:0007669"/>
    <property type="project" value="InterPro"/>
</dbReference>
<sequence length="230" mass="26597">MWTRTALVRTVGRLRTRSLHTSATCFTEDISKDMDYVLTQDTMPLSQLPEYRFDDISTIGHLRLQKERQMLKYYRVMANEFPKLKELHEPFIPPSPSSFLTMKFTHYQGEAHPDTRKVVLTFHIKDLFNGEVLSTPLSKHKFLLLAGPRWQPPNASFVERWNTALSKGENFLSDICQKEDDLGSVKIASNSMPHESQNMKWCSDVLDRMVSEANVRVKSLLYTRILTITG</sequence>
<dbReference type="KEGG" id="mgl:MGL_2121"/>